<dbReference type="RefSeq" id="WP_223674491.1">
    <property type="nucleotide sequence ID" value="NZ_JAINZW010000001.1"/>
</dbReference>
<accession>A0ABS7T344</accession>
<protein>
    <recommendedName>
        <fullName evidence="3">Lipoprotein</fullName>
    </recommendedName>
</protein>
<dbReference type="PROSITE" id="PS51257">
    <property type="entry name" value="PROKAR_LIPOPROTEIN"/>
    <property type="match status" value="1"/>
</dbReference>
<evidence type="ECO:0000313" key="1">
    <source>
        <dbReference type="EMBL" id="MBZ4038296.1"/>
    </source>
</evidence>
<comment type="caution">
    <text evidence="1">The sequence shown here is derived from an EMBL/GenBank/DDBJ whole genome shotgun (WGS) entry which is preliminary data.</text>
</comment>
<dbReference type="Proteomes" id="UP001430954">
    <property type="component" value="Unassembled WGS sequence"/>
</dbReference>
<sequence length="130" mass="14062">MNKLIALCCYVLSLYGCDLGGSTFIQREQSGGIDRLYSRVVANPGVARFECIDSASGRCHYTLYDATCEAAPTALPVQRPACRREPLQRFALDAGNEKHVAALPAFRPCVRGDTKMPGPDCDVPAPLASR</sequence>
<dbReference type="EMBL" id="JAINZW010000001">
    <property type="protein sequence ID" value="MBZ4038296.1"/>
    <property type="molecule type" value="Genomic_DNA"/>
</dbReference>
<evidence type="ECO:0008006" key="3">
    <source>
        <dbReference type="Google" id="ProtNLM"/>
    </source>
</evidence>
<gene>
    <name evidence="1" type="ORF">K6753_01935</name>
</gene>
<proteinExistence type="predicted"/>
<keyword evidence="2" id="KW-1185">Reference proteome</keyword>
<evidence type="ECO:0000313" key="2">
    <source>
        <dbReference type="Proteomes" id="UP001430954"/>
    </source>
</evidence>
<organism evidence="1 2">
    <name type="scientific">Novilysobacter selenitireducens</name>
    <dbReference type="NCBI Taxonomy" id="2872639"/>
    <lineage>
        <taxon>Bacteria</taxon>
        <taxon>Pseudomonadati</taxon>
        <taxon>Pseudomonadota</taxon>
        <taxon>Gammaproteobacteria</taxon>
        <taxon>Lysobacterales</taxon>
        <taxon>Lysobacteraceae</taxon>
        <taxon>Novilysobacter</taxon>
    </lineage>
</organism>
<name>A0ABS7T344_9GAMM</name>
<reference evidence="1 2" key="1">
    <citation type="submission" date="2021-09" db="EMBL/GenBank/DDBJ databases">
        <title>Lysobacter sp. 13A isolated from the river sediment.</title>
        <authorList>
            <person name="Liu H."/>
            <person name="Li S."/>
            <person name="Mao S."/>
        </authorList>
    </citation>
    <scope>NUCLEOTIDE SEQUENCE [LARGE SCALE GENOMIC DNA]</scope>
    <source>
        <strain evidence="1 2">13A</strain>
    </source>
</reference>